<dbReference type="InterPro" id="IPR022642">
    <property type="entry name" value="CheR_C"/>
</dbReference>
<evidence type="ECO:0000256" key="4">
    <source>
        <dbReference type="ARBA" id="ARBA00022679"/>
    </source>
</evidence>
<dbReference type="Pfam" id="PF03705">
    <property type="entry name" value="CheR_N"/>
    <property type="match status" value="1"/>
</dbReference>
<evidence type="ECO:0000256" key="3">
    <source>
        <dbReference type="ARBA" id="ARBA00022603"/>
    </source>
</evidence>
<dbReference type="SMART" id="SM00138">
    <property type="entry name" value="MeTrc"/>
    <property type="match status" value="1"/>
</dbReference>
<dbReference type="GO" id="GO:0008983">
    <property type="term" value="F:protein-glutamate O-methyltransferase activity"/>
    <property type="evidence" value="ECO:0007669"/>
    <property type="project" value="UniProtKB-EC"/>
</dbReference>
<dbReference type="InterPro" id="IPR050903">
    <property type="entry name" value="Bact_Chemotaxis_MeTrfase"/>
</dbReference>
<sequence>MTDAEFIELAAYIKKKFGVNLGLEKRNLVHGRLQKIISEHGFLTLREYYEYLLADISGAANVELVNAITTNHTFFMREPSHFDFFSQQVLPFLYQTIHNHDLRVWCAVCSTGEEAYTLAMLIADFFSVKNQLWDTKLLATDISLQALRFAQKGIYSKEEVMNLPRKWQTIYFNEFEENHYKIKNELQAQVIFRQFNLMDEIFPFKKKFHTIFCRNVMIYFDDKTRRRLVEKFYEYLEPGGYLFIGHSEVIDRNAALFSYVMPSVYRKG</sequence>
<dbReference type="PANTHER" id="PTHR24422:SF19">
    <property type="entry name" value="CHEMOTAXIS PROTEIN METHYLTRANSFERASE"/>
    <property type="match status" value="1"/>
</dbReference>
<feature type="domain" description="CheR-type methyltransferase" evidence="6">
    <location>
        <begin position="1"/>
        <end position="268"/>
    </location>
</feature>
<dbReference type="AlphaFoldDB" id="A0A1H6UQW1"/>
<evidence type="ECO:0000313" key="7">
    <source>
        <dbReference type="EMBL" id="SEI94661.1"/>
    </source>
</evidence>
<evidence type="ECO:0000256" key="1">
    <source>
        <dbReference type="ARBA" id="ARBA00001541"/>
    </source>
</evidence>
<evidence type="ECO:0000256" key="2">
    <source>
        <dbReference type="ARBA" id="ARBA00012534"/>
    </source>
</evidence>
<dbReference type="SUPFAM" id="SSF53335">
    <property type="entry name" value="S-adenosyl-L-methionine-dependent methyltransferases"/>
    <property type="match status" value="1"/>
</dbReference>
<name>A0A1H6UQW1_9FIRM</name>
<accession>A0A1H6UQW1</accession>
<keyword evidence="3 7" id="KW-0489">Methyltransferase</keyword>
<dbReference type="CDD" id="cd02440">
    <property type="entry name" value="AdoMet_MTases"/>
    <property type="match status" value="1"/>
</dbReference>
<dbReference type="InterPro" id="IPR022641">
    <property type="entry name" value="CheR_N"/>
</dbReference>
<dbReference type="InterPro" id="IPR000780">
    <property type="entry name" value="CheR_MeTrfase"/>
</dbReference>
<dbReference type="Gene3D" id="1.10.155.10">
    <property type="entry name" value="Chemotaxis receptor methyltransferase CheR, N-terminal domain"/>
    <property type="match status" value="1"/>
</dbReference>
<organism evidence="7 8">
    <name type="scientific">Propionispira arboris</name>
    <dbReference type="NCBI Taxonomy" id="84035"/>
    <lineage>
        <taxon>Bacteria</taxon>
        <taxon>Bacillati</taxon>
        <taxon>Bacillota</taxon>
        <taxon>Negativicutes</taxon>
        <taxon>Selenomonadales</taxon>
        <taxon>Selenomonadaceae</taxon>
        <taxon>Propionispira</taxon>
    </lineage>
</organism>
<dbReference type="EC" id="2.1.1.80" evidence="2"/>
<dbReference type="Proteomes" id="UP000199662">
    <property type="component" value="Unassembled WGS sequence"/>
</dbReference>
<dbReference type="PROSITE" id="PS50123">
    <property type="entry name" value="CHER"/>
    <property type="match status" value="1"/>
</dbReference>
<dbReference type="Gene3D" id="3.40.50.150">
    <property type="entry name" value="Vaccinia Virus protein VP39"/>
    <property type="match status" value="1"/>
</dbReference>
<evidence type="ECO:0000259" key="6">
    <source>
        <dbReference type="PROSITE" id="PS50123"/>
    </source>
</evidence>
<dbReference type="GO" id="GO:0032259">
    <property type="term" value="P:methylation"/>
    <property type="evidence" value="ECO:0007669"/>
    <property type="project" value="UniProtKB-KW"/>
</dbReference>
<dbReference type="STRING" id="84035.SAMN05660742_10229"/>
<proteinExistence type="predicted"/>
<gene>
    <name evidence="7" type="ORF">SAMN05660742_10229</name>
</gene>
<keyword evidence="8" id="KW-1185">Reference proteome</keyword>
<keyword evidence="4 7" id="KW-0808">Transferase</keyword>
<dbReference type="EMBL" id="FNZK01000002">
    <property type="protein sequence ID" value="SEI94661.1"/>
    <property type="molecule type" value="Genomic_DNA"/>
</dbReference>
<dbReference type="PRINTS" id="PR00996">
    <property type="entry name" value="CHERMTFRASE"/>
</dbReference>
<comment type="catalytic activity">
    <reaction evidence="1">
        <text>L-glutamyl-[protein] + S-adenosyl-L-methionine = [protein]-L-glutamate 5-O-methyl ester + S-adenosyl-L-homocysteine</text>
        <dbReference type="Rhea" id="RHEA:24452"/>
        <dbReference type="Rhea" id="RHEA-COMP:10208"/>
        <dbReference type="Rhea" id="RHEA-COMP:10311"/>
        <dbReference type="ChEBI" id="CHEBI:29973"/>
        <dbReference type="ChEBI" id="CHEBI:57856"/>
        <dbReference type="ChEBI" id="CHEBI:59789"/>
        <dbReference type="ChEBI" id="CHEBI:82795"/>
        <dbReference type="EC" id="2.1.1.80"/>
    </reaction>
</comment>
<dbReference type="InterPro" id="IPR029063">
    <property type="entry name" value="SAM-dependent_MTases_sf"/>
</dbReference>
<dbReference type="RefSeq" id="WP_245741222.1">
    <property type="nucleotide sequence ID" value="NZ_FNZK01000002.1"/>
</dbReference>
<dbReference type="PANTHER" id="PTHR24422">
    <property type="entry name" value="CHEMOTAXIS PROTEIN METHYLTRANSFERASE"/>
    <property type="match status" value="1"/>
</dbReference>
<protein>
    <recommendedName>
        <fullName evidence="2">protein-glutamate O-methyltransferase</fullName>
        <ecNumber evidence="2">2.1.1.80</ecNumber>
    </recommendedName>
</protein>
<dbReference type="Pfam" id="PF01739">
    <property type="entry name" value="CheR"/>
    <property type="match status" value="1"/>
</dbReference>
<evidence type="ECO:0000313" key="8">
    <source>
        <dbReference type="Proteomes" id="UP000199662"/>
    </source>
</evidence>
<dbReference type="PIRSF" id="PIRSF000410">
    <property type="entry name" value="CheR"/>
    <property type="match status" value="1"/>
</dbReference>
<dbReference type="InterPro" id="IPR036804">
    <property type="entry name" value="CheR_N_sf"/>
</dbReference>
<evidence type="ECO:0000256" key="5">
    <source>
        <dbReference type="ARBA" id="ARBA00022691"/>
    </source>
</evidence>
<keyword evidence="5" id="KW-0949">S-adenosyl-L-methionine</keyword>
<dbReference type="InterPro" id="IPR026024">
    <property type="entry name" value="Chemotaxis_MeTrfase_CheR"/>
</dbReference>
<reference evidence="7 8" key="1">
    <citation type="submission" date="2016-10" db="EMBL/GenBank/DDBJ databases">
        <authorList>
            <person name="de Groot N.N."/>
        </authorList>
    </citation>
    <scope>NUCLEOTIDE SEQUENCE [LARGE SCALE GENOMIC DNA]</scope>
    <source>
        <strain evidence="7 8">DSM 2179</strain>
    </source>
</reference>
<dbReference type="SUPFAM" id="SSF47757">
    <property type="entry name" value="Chemotaxis receptor methyltransferase CheR, N-terminal domain"/>
    <property type="match status" value="1"/>
</dbReference>